<organism evidence="2 3">
    <name type="scientific">Drosophila yakuba</name>
    <name type="common">Fruit fly</name>
    <dbReference type="NCBI Taxonomy" id="7245"/>
    <lineage>
        <taxon>Eukaryota</taxon>
        <taxon>Metazoa</taxon>
        <taxon>Ecdysozoa</taxon>
        <taxon>Arthropoda</taxon>
        <taxon>Hexapoda</taxon>
        <taxon>Insecta</taxon>
        <taxon>Pterygota</taxon>
        <taxon>Neoptera</taxon>
        <taxon>Endopterygota</taxon>
        <taxon>Diptera</taxon>
        <taxon>Brachycera</taxon>
        <taxon>Muscomorpha</taxon>
        <taxon>Ephydroidea</taxon>
        <taxon>Drosophilidae</taxon>
        <taxon>Drosophila</taxon>
        <taxon>Sophophora</taxon>
    </lineage>
</organism>
<accession>B4P4N3</accession>
<dbReference type="InterPro" id="IPR010512">
    <property type="entry name" value="DUF1091"/>
</dbReference>
<dbReference type="Proteomes" id="UP000002282">
    <property type="component" value="Chromosome 2R"/>
</dbReference>
<dbReference type="Pfam" id="PF06477">
    <property type="entry name" value="DUF1091"/>
    <property type="match status" value="1"/>
</dbReference>
<sequence length="188" mass="21382">MDSGYSTVQILLAILLISRCKAARKWDYEPILISATSSDDSLIKLEPNIVRLGRGQYGLSARVEWNYDVTEETMVDAIVYRSSTGDESDYKLLPYSVPKQSFYDYMNTFYKDVVMKNFANCSNVPQFEGEFQPPWPKQTYIGDKCTVAGDGLPDMVPQGFYKIIFNCTGPDQPSWSLIAVFKIINKMF</sequence>
<dbReference type="OMA" id="IVWLCAS"/>
<gene>
    <name evidence="2" type="primary">Dyak\GE11945</name>
    <name evidence="2" type="synonym">dyak_GLEANR_12233</name>
    <name evidence="2" type="synonym">GE11945</name>
    <name evidence="2" type="ORF">Dyak_GE11945</name>
</gene>
<dbReference type="AlphaFoldDB" id="B4P4N3"/>
<dbReference type="OrthoDB" id="8043478at2759"/>
<dbReference type="HOGENOM" id="CLU_125152_0_0_1"/>
<evidence type="ECO:0000313" key="3">
    <source>
        <dbReference type="Proteomes" id="UP000002282"/>
    </source>
</evidence>
<evidence type="ECO:0000313" key="2">
    <source>
        <dbReference type="EMBL" id="EDW91656.1"/>
    </source>
</evidence>
<dbReference type="PANTHER" id="PTHR21112">
    <property type="entry name" value="CHEMOSENSORY PROTEIN A 29A-RELATED"/>
    <property type="match status" value="1"/>
</dbReference>
<evidence type="ECO:0008006" key="4">
    <source>
        <dbReference type="Google" id="ProtNLM"/>
    </source>
</evidence>
<dbReference type="EMBL" id="CM000158">
    <property type="protein sequence ID" value="EDW91656.1"/>
    <property type="molecule type" value="Genomic_DNA"/>
</dbReference>
<name>B4P4N3_DROYA</name>
<evidence type="ECO:0000256" key="1">
    <source>
        <dbReference type="SAM" id="SignalP"/>
    </source>
</evidence>
<protein>
    <recommendedName>
        <fullName evidence="4">Drosophila melanogaster</fullName>
    </recommendedName>
</protein>
<reference evidence="2 3" key="1">
    <citation type="journal article" date="2007" name="Nature">
        <title>Evolution of genes and genomes on the Drosophila phylogeny.</title>
        <authorList>
            <consortium name="Drosophila 12 Genomes Consortium"/>
            <person name="Clark A.G."/>
            <person name="Eisen M.B."/>
            <person name="Smith D.R."/>
            <person name="Bergman C.M."/>
            <person name="Oliver B."/>
            <person name="Markow T.A."/>
            <person name="Kaufman T.C."/>
            <person name="Kellis M."/>
            <person name="Gelbart W."/>
            <person name="Iyer V.N."/>
            <person name="Pollard D.A."/>
            <person name="Sackton T.B."/>
            <person name="Larracuente A.M."/>
            <person name="Singh N.D."/>
            <person name="Abad J.P."/>
            <person name="Abt D.N."/>
            <person name="Adryan B."/>
            <person name="Aguade M."/>
            <person name="Akashi H."/>
            <person name="Anderson W.W."/>
            <person name="Aquadro C.F."/>
            <person name="Ardell D.H."/>
            <person name="Arguello R."/>
            <person name="Artieri C.G."/>
            <person name="Barbash D.A."/>
            <person name="Barker D."/>
            <person name="Barsanti P."/>
            <person name="Batterham P."/>
            <person name="Batzoglou S."/>
            <person name="Begun D."/>
            <person name="Bhutkar A."/>
            <person name="Blanco E."/>
            <person name="Bosak S.A."/>
            <person name="Bradley R.K."/>
            <person name="Brand A.D."/>
            <person name="Brent M.R."/>
            <person name="Brooks A.N."/>
            <person name="Brown R.H."/>
            <person name="Butlin R.K."/>
            <person name="Caggese C."/>
            <person name="Calvi B.R."/>
            <person name="Bernardo de Carvalho A."/>
            <person name="Caspi A."/>
            <person name="Castrezana S."/>
            <person name="Celniker S.E."/>
            <person name="Chang J.L."/>
            <person name="Chapple C."/>
            <person name="Chatterji S."/>
            <person name="Chinwalla A."/>
            <person name="Civetta A."/>
            <person name="Clifton S.W."/>
            <person name="Comeron J.M."/>
            <person name="Costello J.C."/>
            <person name="Coyne J.A."/>
            <person name="Daub J."/>
            <person name="David R.G."/>
            <person name="Delcher A.L."/>
            <person name="Delehaunty K."/>
            <person name="Do C.B."/>
            <person name="Ebling H."/>
            <person name="Edwards K."/>
            <person name="Eickbush T."/>
            <person name="Evans J.D."/>
            <person name="Filipski A."/>
            <person name="Findeiss S."/>
            <person name="Freyhult E."/>
            <person name="Fulton L."/>
            <person name="Fulton R."/>
            <person name="Garcia A.C."/>
            <person name="Gardiner A."/>
            <person name="Garfield D.A."/>
            <person name="Garvin B.E."/>
            <person name="Gibson G."/>
            <person name="Gilbert D."/>
            <person name="Gnerre S."/>
            <person name="Godfrey J."/>
            <person name="Good R."/>
            <person name="Gotea V."/>
            <person name="Gravely B."/>
            <person name="Greenberg A.J."/>
            <person name="Griffiths-Jones S."/>
            <person name="Gross S."/>
            <person name="Guigo R."/>
            <person name="Gustafson E.A."/>
            <person name="Haerty W."/>
            <person name="Hahn M.W."/>
            <person name="Halligan D.L."/>
            <person name="Halpern A.L."/>
            <person name="Halter G.M."/>
            <person name="Han M.V."/>
            <person name="Heger A."/>
            <person name="Hillier L."/>
            <person name="Hinrichs A.S."/>
            <person name="Holmes I."/>
            <person name="Hoskins R.A."/>
            <person name="Hubisz M.J."/>
            <person name="Hultmark D."/>
            <person name="Huntley M.A."/>
            <person name="Jaffe D.B."/>
            <person name="Jagadeeshan S."/>
            <person name="Jeck W.R."/>
            <person name="Johnson J."/>
            <person name="Jones C.D."/>
            <person name="Jordan W.C."/>
            <person name="Karpen G.H."/>
            <person name="Kataoka E."/>
            <person name="Keightley P.D."/>
            <person name="Kheradpour P."/>
            <person name="Kirkness E.F."/>
            <person name="Koerich L.B."/>
            <person name="Kristiansen K."/>
            <person name="Kudrna D."/>
            <person name="Kulathinal R.J."/>
            <person name="Kumar S."/>
            <person name="Kwok R."/>
            <person name="Lander E."/>
            <person name="Langley C.H."/>
            <person name="Lapoint R."/>
            <person name="Lazzaro B.P."/>
            <person name="Lee S.J."/>
            <person name="Levesque L."/>
            <person name="Li R."/>
            <person name="Lin C.F."/>
            <person name="Lin M.F."/>
            <person name="Lindblad-Toh K."/>
            <person name="Llopart A."/>
            <person name="Long M."/>
            <person name="Low L."/>
            <person name="Lozovsky E."/>
            <person name="Lu J."/>
            <person name="Luo M."/>
            <person name="Machado C.A."/>
            <person name="Makalowski W."/>
            <person name="Marzo M."/>
            <person name="Matsuda M."/>
            <person name="Matzkin L."/>
            <person name="McAllister B."/>
            <person name="McBride C.S."/>
            <person name="McKernan B."/>
            <person name="McKernan K."/>
            <person name="Mendez-Lago M."/>
            <person name="Minx P."/>
            <person name="Mollenhauer M.U."/>
            <person name="Montooth K."/>
            <person name="Mount S.M."/>
            <person name="Mu X."/>
            <person name="Myers E."/>
            <person name="Negre B."/>
            <person name="Newfeld S."/>
            <person name="Nielsen R."/>
            <person name="Noor M.A."/>
            <person name="O'Grady P."/>
            <person name="Pachter L."/>
            <person name="Papaceit M."/>
            <person name="Parisi M.J."/>
            <person name="Parisi M."/>
            <person name="Parts L."/>
            <person name="Pedersen J.S."/>
            <person name="Pesole G."/>
            <person name="Phillippy A.M."/>
            <person name="Ponting C.P."/>
            <person name="Pop M."/>
            <person name="Porcelli D."/>
            <person name="Powell J.R."/>
            <person name="Prohaska S."/>
            <person name="Pruitt K."/>
            <person name="Puig M."/>
            <person name="Quesneville H."/>
            <person name="Ram K.R."/>
            <person name="Rand D."/>
            <person name="Rasmussen M.D."/>
            <person name="Reed L.K."/>
            <person name="Reenan R."/>
            <person name="Reily A."/>
            <person name="Remington K.A."/>
            <person name="Rieger T.T."/>
            <person name="Ritchie M.G."/>
            <person name="Robin C."/>
            <person name="Rogers Y.H."/>
            <person name="Rohde C."/>
            <person name="Rozas J."/>
            <person name="Rubenfield M.J."/>
            <person name="Ruiz A."/>
            <person name="Russo S."/>
            <person name="Salzberg S.L."/>
            <person name="Sanchez-Gracia A."/>
            <person name="Saranga D.J."/>
            <person name="Sato H."/>
            <person name="Schaeffer S.W."/>
            <person name="Schatz M.C."/>
            <person name="Schlenke T."/>
            <person name="Schwartz R."/>
            <person name="Segarra C."/>
            <person name="Singh R.S."/>
            <person name="Sirot L."/>
            <person name="Sirota M."/>
            <person name="Sisneros N.B."/>
            <person name="Smith C.D."/>
            <person name="Smith T.F."/>
            <person name="Spieth J."/>
            <person name="Stage D.E."/>
            <person name="Stark A."/>
            <person name="Stephan W."/>
            <person name="Strausberg R.L."/>
            <person name="Strempel S."/>
            <person name="Sturgill D."/>
            <person name="Sutton G."/>
            <person name="Sutton G.G."/>
            <person name="Tao W."/>
            <person name="Teichmann S."/>
            <person name="Tobari Y.N."/>
            <person name="Tomimura Y."/>
            <person name="Tsolas J.M."/>
            <person name="Valente V.L."/>
            <person name="Venter E."/>
            <person name="Venter J.C."/>
            <person name="Vicario S."/>
            <person name="Vieira F.G."/>
            <person name="Vilella A.J."/>
            <person name="Villasante A."/>
            <person name="Walenz B."/>
            <person name="Wang J."/>
            <person name="Wasserman M."/>
            <person name="Watts T."/>
            <person name="Wilson D."/>
            <person name="Wilson R.K."/>
            <person name="Wing R.A."/>
            <person name="Wolfner M.F."/>
            <person name="Wong A."/>
            <person name="Wong G.K."/>
            <person name="Wu C.I."/>
            <person name="Wu G."/>
            <person name="Yamamoto D."/>
            <person name="Yang H.P."/>
            <person name="Yang S.P."/>
            <person name="Yorke J.A."/>
            <person name="Yoshida K."/>
            <person name="Zdobnov E."/>
            <person name="Zhang P."/>
            <person name="Zhang Y."/>
            <person name="Zimin A.V."/>
            <person name="Baldwin J."/>
            <person name="Abdouelleil A."/>
            <person name="Abdulkadir J."/>
            <person name="Abebe A."/>
            <person name="Abera B."/>
            <person name="Abreu J."/>
            <person name="Acer S.C."/>
            <person name="Aftuck L."/>
            <person name="Alexander A."/>
            <person name="An P."/>
            <person name="Anderson E."/>
            <person name="Anderson S."/>
            <person name="Arachi H."/>
            <person name="Azer M."/>
            <person name="Bachantsang P."/>
            <person name="Barry A."/>
            <person name="Bayul T."/>
            <person name="Berlin A."/>
            <person name="Bessette D."/>
            <person name="Bloom T."/>
            <person name="Blye J."/>
            <person name="Boguslavskiy L."/>
            <person name="Bonnet C."/>
            <person name="Boukhgalter B."/>
            <person name="Bourzgui I."/>
            <person name="Brown A."/>
            <person name="Cahill P."/>
            <person name="Channer S."/>
            <person name="Cheshatsang Y."/>
            <person name="Chuda L."/>
            <person name="Citroen M."/>
            <person name="Collymore A."/>
            <person name="Cooke P."/>
            <person name="Costello M."/>
            <person name="D'Aco K."/>
            <person name="Daza R."/>
            <person name="De Haan G."/>
            <person name="DeGray S."/>
            <person name="DeMaso C."/>
            <person name="Dhargay N."/>
            <person name="Dooley K."/>
            <person name="Dooley E."/>
            <person name="Doricent M."/>
            <person name="Dorje P."/>
            <person name="Dorjee K."/>
            <person name="Dupes A."/>
            <person name="Elong R."/>
            <person name="Falk J."/>
            <person name="Farina A."/>
            <person name="Faro S."/>
            <person name="Ferguson D."/>
            <person name="Fisher S."/>
            <person name="Foley C.D."/>
            <person name="Franke A."/>
            <person name="Friedrich D."/>
            <person name="Gadbois L."/>
            <person name="Gearin G."/>
            <person name="Gearin C.R."/>
            <person name="Giannoukos G."/>
            <person name="Goode T."/>
            <person name="Graham J."/>
            <person name="Grandbois E."/>
            <person name="Grewal S."/>
            <person name="Gyaltsen K."/>
            <person name="Hafez N."/>
            <person name="Hagos B."/>
            <person name="Hall J."/>
            <person name="Henson C."/>
            <person name="Hollinger A."/>
            <person name="Honan T."/>
            <person name="Huard M.D."/>
            <person name="Hughes L."/>
            <person name="Hurhula B."/>
            <person name="Husby M.E."/>
            <person name="Kamat A."/>
            <person name="Kanga B."/>
            <person name="Kashin S."/>
            <person name="Khazanovich D."/>
            <person name="Kisner P."/>
            <person name="Lance K."/>
            <person name="Lara M."/>
            <person name="Lee W."/>
            <person name="Lennon N."/>
            <person name="Letendre F."/>
            <person name="LeVine R."/>
            <person name="Lipovsky A."/>
            <person name="Liu X."/>
            <person name="Liu J."/>
            <person name="Liu S."/>
            <person name="Lokyitsang T."/>
            <person name="Lokyitsang Y."/>
            <person name="Lubonja R."/>
            <person name="Lui A."/>
            <person name="MacDonald P."/>
            <person name="Magnisalis V."/>
            <person name="Maru K."/>
            <person name="Matthews C."/>
            <person name="McCusker W."/>
            <person name="McDonough S."/>
            <person name="Mehta T."/>
            <person name="Meldrim J."/>
            <person name="Meneus L."/>
            <person name="Mihai O."/>
            <person name="Mihalev A."/>
            <person name="Mihova T."/>
            <person name="Mittelman R."/>
            <person name="Mlenga V."/>
            <person name="Montmayeur A."/>
            <person name="Mulrain L."/>
            <person name="Navidi A."/>
            <person name="Naylor J."/>
            <person name="Negash T."/>
            <person name="Nguyen T."/>
            <person name="Nguyen N."/>
            <person name="Nicol R."/>
            <person name="Norbu C."/>
            <person name="Norbu N."/>
            <person name="Novod N."/>
            <person name="O'Neill B."/>
            <person name="Osman S."/>
            <person name="Markiewicz E."/>
            <person name="Oyono O.L."/>
            <person name="Patti C."/>
            <person name="Phunkhang P."/>
            <person name="Pierre F."/>
            <person name="Priest M."/>
            <person name="Raghuraman S."/>
            <person name="Rege F."/>
            <person name="Reyes R."/>
            <person name="Rise C."/>
            <person name="Rogov P."/>
            <person name="Ross K."/>
            <person name="Ryan E."/>
            <person name="Settipalli S."/>
            <person name="Shea T."/>
            <person name="Sherpa N."/>
            <person name="Shi L."/>
            <person name="Shih D."/>
            <person name="Sparrow T."/>
            <person name="Spaulding J."/>
            <person name="Stalker J."/>
            <person name="Stange-Thomann N."/>
            <person name="Stavropoulos S."/>
            <person name="Stone C."/>
            <person name="Strader C."/>
            <person name="Tesfaye S."/>
            <person name="Thomson T."/>
            <person name="Thoulutsang Y."/>
            <person name="Thoulutsang D."/>
            <person name="Topham K."/>
            <person name="Topping I."/>
            <person name="Tsamla T."/>
            <person name="Vassiliev H."/>
            <person name="Vo A."/>
            <person name="Wangchuk T."/>
            <person name="Wangdi T."/>
            <person name="Weiand M."/>
            <person name="Wilkinson J."/>
            <person name="Wilson A."/>
            <person name="Yadav S."/>
            <person name="Young G."/>
            <person name="Yu Q."/>
            <person name="Zembek L."/>
            <person name="Zhong D."/>
            <person name="Zimmer A."/>
            <person name="Zwirko Z."/>
            <person name="Jaffe D.B."/>
            <person name="Alvarez P."/>
            <person name="Brockman W."/>
            <person name="Butler J."/>
            <person name="Chin C."/>
            <person name="Gnerre S."/>
            <person name="Grabherr M."/>
            <person name="Kleber M."/>
            <person name="Mauceli E."/>
            <person name="MacCallum I."/>
        </authorList>
    </citation>
    <scope>NUCLEOTIDE SEQUENCE [LARGE SCALE GENOMIC DNA]</scope>
    <source>
        <strain evidence="3">Tai18E2 / Tucson 14021-0261.01</strain>
    </source>
</reference>
<proteinExistence type="predicted"/>
<dbReference type="PhylomeDB" id="B4P4N3"/>
<keyword evidence="1" id="KW-0732">Signal</keyword>
<feature type="chain" id="PRO_5002817439" description="Drosophila melanogaster" evidence="1">
    <location>
        <begin position="23"/>
        <end position="188"/>
    </location>
</feature>
<reference evidence="2 3" key="2">
    <citation type="journal article" date="2007" name="PLoS Biol.">
        <title>Principles of genome evolution in the Drosophila melanogaster species group.</title>
        <authorList>
            <person name="Ranz J.M."/>
            <person name="Maurin D."/>
            <person name="Chan Y.S."/>
            <person name="von Grotthuss M."/>
            <person name="Hillier L.W."/>
            <person name="Roote J."/>
            <person name="Ashburner M."/>
            <person name="Bergman C.M."/>
        </authorList>
    </citation>
    <scope>NUCLEOTIDE SEQUENCE [LARGE SCALE GENOMIC DNA]</scope>
    <source>
        <strain evidence="3">Tai18E2 / Tucson 14021-0261.01</strain>
    </source>
</reference>
<keyword evidence="3" id="KW-1185">Reference proteome</keyword>
<dbReference type="PANTHER" id="PTHR21112:SF0">
    <property type="entry name" value="CHEMOSENSORY PROTEIN A 29A-RELATED"/>
    <property type="match status" value="1"/>
</dbReference>
<feature type="signal peptide" evidence="1">
    <location>
        <begin position="1"/>
        <end position="22"/>
    </location>
</feature>
<dbReference type="KEGG" id="dya:Dyak_GE11945"/>